<evidence type="ECO:0000259" key="1">
    <source>
        <dbReference type="PROSITE" id="PS51831"/>
    </source>
</evidence>
<protein>
    <submittedName>
        <fullName evidence="3">HD domain-containing protein</fullName>
    </submittedName>
    <submittedName>
        <fullName evidence="2">HD family phosphohydrolase</fullName>
    </submittedName>
</protein>
<dbReference type="SUPFAM" id="SSF109604">
    <property type="entry name" value="HD-domain/PDEase-like"/>
    <property type="match status" value="1"/>
</dbReference>
<evidence type="ECO:0000313" key="5">
    <source>
        <dbReference type="Proteomes" id="UP001055091"/>
    </source>
</evidence>
<reference evidence="2" key="2">
    <citation type="submission" date="2022-01" db="EMBL/GenBank/DDBJ databases">
        <title>Novel bile acid biosynthetic pathways are enriched in the microbiome of centenarians.</title>
        <authorList>
            <person name="Sato Y."/>
            <person name="Atarashi K."/>
            <person name="Plichta R.D."/>
            <person name="Arai Y."/>
            <person name="Sasajima S."/>
            <person name="Kearney M.S."/>
            <person name="Suda W."/>
            <person name="Takeshita K."/>
            <person name="Sasaki T."/>
            <person name="Okamoto S."/>
            <person name="Skelly N.A."/>
            <person name="Okamura Y."/>
            <person name="Vlamakis H."/>
            <person name="Li Y."/>
            <person name="Tanoue T."/>
            <person name="Takei H."/>
            <person name="Nittono H."/>
            <person name="Narushima S."/>
            <person name="Irie J."/>
            <person name="Itoh H."/>
            <person name="Moriya K."/>
            <person name="Sugiura Y."/>
            <person name="Suematsu M."/>
            <person name="Moritoki N."/>
            <person name="Shibata S."/>
            <person name="Littman R.D."/>
            <person name="Fischbach A.M."/>
            <person name="Uwamino Y."/>
            <person name="Inoue T."/>
            <person name="Honda A."/>
            <person name="Hattori M."/>
            <person name="Murai T."/>
            <person name="Xavier J.R."/>
            <person name="Hirose N."/>
            <person name="Honda K."/>
        </authorList>
    </citation>
    <scope>NUCLEOTIDE SEQUENCE</scope>
    <source>
        <strain evidence="2">CE91-St55</strain>
    </source>
</reference>
<dbReference type="AlphaFoldDB" id="A0A174XA14"/>
<gene>
    <name evidence="2" type="ORF">CE91St55_53870</name>
    <name evidence="3" type="ORF">GNE07_00235</name>
</gene>
<evidence type="ECO:0000313" key="3">
    <source>
        <dbReference type="EMBL" id="MUB61506.1"/>
    </source>
</evidence>
<dbReference type="EMBL" id="WNME01000001">
    <property type="protein sequence ID" value="MUB61506.1"/>
    <property type="molecule type" value="Genomic_DNA"/>
</dbReference>
<dbReference type="OrthoDB" id="9797344at2"/>
<evidence type="ECO:0000313" key="2">
    <source>
        <dbReference type="EMBL" id="GKH03406.1"/>
    </source>
</evidence>
<accession>A0A174XA14</accession>
<dbReference type="PROSITE" id="PS51831">
    <property type="entry name" value="HD"/>
    <property type="match status" value="1"/>
</dbReference>
<dbReference type="Gene3D" id="1.10.3210.10">
    <property type="entry name" value="Hypothetical protein af1432"/>
    <property type="match status" value="1"/>
</dbReference>
<dbReference type="InterPro" id="IPR006674">
    <property type="entry name" value="HD_domain"/>
</dbReference>
<dbReference type="Proteomes" id="UP001055091">
    <property type="component" value="Unassembled WGS sequence"/>
</dbReference>
<comment type="caution">
    <text evidence="2">The sequence shown here is derived from an EMBL/GenBank/DDBJ whole genome shotgun (WGS) entry which is preliminary data.</text>
</comment>
<dbReference type="Pfam" id="PF01966">
    <property type="entry name" value="HD"/>
    <property type="match status" value="1"/>
</dbReference>
<sequence>MDFAQAKKIFAGYLKQYDTKNDKIRLKIVHTYGVVDAARLIAEGLGLSGEDTALALHIALLHDIGRFEQLKRYDSFDDSIVPHADLSLSILFDENLIRSFIPERDYDSVIYTAIKNHGVYLMDDSLTGRDRLHSMIIRDADKLDNFRVKEQDSIPAMLDIEAEELGAEDISDHILTSFLNRRPIKNSDRVTHMDMWISYLGYIYDLNFPESRRCAAERGVIDTLIDRVPYSNEATRRKMELIRQAAWNFLSESTAGGSRFH</sequence>
<dbReference type="SMART" id="SM00471">
    <property type="entry name" value="HDc"/>
    <property type="match status" value="1"/>
</dbReference>
<reference evidence="3 4" key="1">
    <citation type="submission" date="2019-09" db="EMBL/GenBank/DDBJ databases">
        <title>Draft genome sequencing of Hungatella hathewayi 123Y-2.</title>
        <authorList>
            <person name="Lv Q."/>
            <person name="Li S."/>
        </authorList>
    </citation>
    <scope>NUCLEOTIDE SEQUENCE [LARGE SCALE GENOMIC DNA]</scope>
    <source>
        <strain evidence="3 4">123Y-2</strain>
    </source>
</reference>
<dbReference type="EMBL" id="BQNJ01000002">
    <property type="protein sequence ID" value="GKH03406.1"/>
    <property type="molecule type" value="Genomic_DNA"/>
</dbReference>
<dbReference type="GeneID" id="93149894"/>
<feature type="domain" description="HD" evidence="1">
    <location>
        <begin position="27"/>
        <end position="146"/>
    </location>
</feature>
<proteinExistence type="predicted"/>
<dbReference type="InterPro" id="IPR003607">
    <property type="entry name" value="HD/PDEase_dom"/>
</dbReference>
<name>A0A174XA14_9FIRM</name>
<dbReference type="RefSeq" id="WP_006777060.1">
    <property type="nucleotide sequence ID" value="NZ_BQNJ01000002.1"/>
</dbReference>
<dbReference type="CDD" id="cd00077">
    <property type="entry name" value="HDc"/>
    <property type="match status" value="1"/>
</dbReference>
<organism evidence="2 5">
    <name type="scientific">Hungatella hathewayi</name>
    <dbReference type="NCBI Taxonomy" id="154046"/>
    <lineage>
        <taxon>Bacteria</taxon>
        <taxon>Bacillati</taxon>
        <taxon>Bacillota</taxon>
        <taxon>Clostridia</taxon>
        <taxon>Lachnospirales</taxon>
        <taxon>Lachnospiraceae</taxon>
        <taxon>Hungatella</taxon>
    </lineage>
</organism>
<dbReference type="Proteomes" id="UP000434223">
    <property type="component" value="Unassembled WGS sequence"/>
</dbReference>
<evidence type="ECO:0000313" key="4">
    <source>
        <dbReference type="Proteomes" id="UP000434223"/>
    </source>
</evidence>